<protein>
    <submittedName>
        <fullName evidence="1">Uncharacterized protein</fullName>
    </submittedName>
</protein>
<accession>A0ACC3C0W5</accession>
<comment type="caution">
    <text evidence="1">The sequence shown here is derived from an EMBL/GenBank/DDBJ whole genome shotgun (WGS) entry which is preliminary data.</text>
</comment>
<proteinExistence type="predicted"/>
<evidence type="ECO:0000313" key="1">
    <source>
        <dbReference type="EMBL" id="KAK1863503.1"/>
    </source>
</evidence>
<gene>
    <name evidence="1" type="ORF">I4F81_006058</name>
</gene>
<sequence length="74" mass="7660">MVVDRNGGAFRRGAAWPPDAAVVDDGRPTDRHPRAGGVPALLPALPRRQPHPTRPRRSPPTGPPVSAGTARGGG</sequence>
<reference evidence="1" key="1">
    <citation type="submission" date="2019-11" db="EMBL/GenBank/DDBJ databases">
        <title>Nori genome reveals adaptations in red seaweeds to the harsh intertidal environment.</title>
        <authorList>
            <person name="Wang D."/>
            <person name="Mao Y."/>
        </authorList>
    </citation>
    <scope>NUCLEOTIDE SEQUENCE</scope>
    <source>
        <tissue evidence="1">Gametophyte</tissue>
    </source>
</reference>
<dbReference type="EMBL" id="CM020619">
    <property type="protein sequence ID" value="KAK1863503.1"/>
    <property type="molecule type" value="Genomic_DNA"/>
</dbReference>
<organism evidence="1 2">
    <name type="scientific">Pyropia yezoensis</name>
    <name type="common">Susabi-nori</name>
    <name type="synonym">Porphyra yezoensis</name>
    <dbReference type="NCBI Taxonomy" id="2788"/>
    <lineage>
        <taxon>Eukaryota</taxon>
        <taxon>Rhodophyta</taxon>
        <taxon>Bangiophyceae</taxon>
        <taxon>Bangiales</taxon>
        <taxon>Bangiaceae</taxon>
        <taxon>Pyropia</taxon>
    </lineage>
</organism>
<keyword evidence="2" id="KW-1185">Reference proteome</keyword>
<dbReference type="Proteomes" id="UP000798662">
    <property type="component" value="Chromosome 2"/>
</dbReference>
<evidence type="ECO:0000313" key="2">
    <source>
        <dbReference type="Proteomes" id="UP000798662"/>
    </source>
</evidence>
<name>A0ACC3C0W5_PYRYE</name>